<dbReference type="PANTHER" id="PTHR37024:SF5">
    <property type="entry name" value="IMPA N-TERMINAL DOMAIN-CONTAINING PROTEIN"/>
    <property type="match status" value="1"/>
</dbReference>
<sequence length="539" mass="60830">MGVLSGLGQACFPEDHAQFSAVAEQQITLWQRWLLPIDANNPVGEDPSYDDEFERIREEVGKLSGADVDLIIDLSENLLTTRCKDLRVVTYYIWARLHKEGEAGLADSLGLLAGLCQRYGEALLPLRPSTRKAAIEWLGSSRILDSLSLHPEVGLPEFRRIVAALLHVRQSLENWDKDGQPELAALHHGLEKRLAQSGGAQALIPQTMGSTPEASKGRHSEQRSATGNALQPIQSGRELLEQAKVLAGYLRQQDQGWLAGHRLMKSVRWDTIHQVPPQNNQGCTRLEPPRSEARAQLKRLYVQQSWNELLEQADRLFSEGVNHLWLDVQWYLYQALTKAGAPWDAWAVIIKQDLQQLLNRLPELEQLAWSDGSPFADEVTREWINRQVLEQGIASLTDLNSNVYAVEHDDILSLEQEALAHADTEGLESAIAWLQSRPNVHGLRQQWFLRLLMARLAEQFARNEMALNLLQELDAQAQQMTLQAWEPNYVFEIKARQLQLLRAKALRSGADKAGLVQQMEQLLSGLTQLDPVRALVLYQ</sequence>
<dbReference type="InterPro" id="IPR010657">
    <property type="entry name" value="ImpA_N"/>
</dbReference>
<gene>
    <name evidence="3" type="primary">tssA</name>
    <name evidence="3" type="ORF">O6P33_10735</name>
</gene>
<dbReference type="PANTHER" id="PTHR37024">
    <property type="entry name" value="TYPE VI SECRETION SYSTEM DUF2094 AND IMPA-RELATED DOMAIN PROTEIN"/>
    <property type="match status" value="1"/>
</dbReference>
<dbReference type="AlphaFoldDB" id="A0AAE9VP18"/>
<evidence type="ECO:0000313" key="3">
    <source>
        <dbReference type="EMBL" id="WBE24828.1"/>
    </source>
</evidence>
<feature type="domain" description="ImpA N-terminal" evidence="2">
    <location>
        <begin position="35"/>
        <end position="138"/>
    </location>
</feature>
<dbReference type="KEGG" id="dce:O6P33_10735"/>
<evidence type="ECO:0000313" key="4">
    <source>
        <dbReference type="Proteomes" id="UP001212189"/>
    </source>
</evidence>
<organism evidence="3 4">
    <name type="scientific">Denitrificimonas caeni</name>
    <dbReference type="NCBI Taxonomy" id="521720"/>
    <lineage>
        <taxon>Bacteria</taxon>
        <taxon>Pseudomonadati</taxon>
        <taxon>Pseudomonadota</taxon>
        <taxon>Gammaproteobacteria</taxon>
        <taxon>Pseudomonadales</taxon>
        <taxon>Pseudomonadaceae</taxon>
        <taxon>Denitrificimonas</taxon>
    </lineage>
</organism>
<feature type="region of interest" description="Disordered" evidence="1">
    <location>
        <begin position="205"/>
        <end position="230"/>
    </location>
</feature>
<dbReference type="NCBIfam" id="TIGR03362">
    <property type="entry name" value="VI_chp_7"/>
    <property type="match status" value="1"/>
</dbReference>
<dbReference type="RefSeq" id="WP_269817771.1">
    <property type="nucleotide sequence ID" value="NZ_CP114976.1"/>
</dbReference>
<keyword evidence="4" id="KW-1185">Reference proteome</keyword>
<dbReference type="Pfam" id="PF16989">
    <property type="entry name" value="T6SS_VasJ"/>
    <property type="match status" value="1"/>
</dbReference>
<protein>
    <submittedName>
        <fullName evidence="3">Type VI secretion system protein TssA</fullName>
    </submittedName>
</protein>
<reference evidence="3 4" key="1">
    <citation type="submission" date="2022-12" db="EMBL/GenBank/DDBJ databases">
        <title>Coexistence and Characterization of a Novel Tigecycline Resistance gene tet(X) variant and blaNDM-1 in a Pseudomonas caeni Isolate of Chicken Origin.</title>
        <authorList>
            <person name="Lu X."/>
            <person name="Zhang L."/>
            <person name="Li R."/>
            <person name="Wang Z."/>
        </authorList>
    </citation>
    <scope>NUCLEOTIDE SEQUENCE [LARGE SCALE GENOMIC DNA]</scope>
    <source>
        <strain evidence="3 4">CE14</strain>
    </source>
</reference>
<dbReference type="Proteomes" id="UP001212189">
    <property type="component" value="Chromosome"/>
</dbReference>
<accession>A0AAE9VP18</accession>
<name>A0AAE9VP18_9GAMM</name>
<evidence type="ECO:0000256" key="1">
    <source>
        <dbReference type="SAM" id="MobiDB-lite"/>
    </source>
</evidence>
<evidence type="ECO:0000259" key="2">
    <source>
        <dbReference type="Pfam" id="PF06812"/>
    </source>
</evidence>
<proteinExistence type="predicted"/>
<dbReference type="Pfam" id="PF06812">
    <property type="entry name" value="ImpA_N"/>
    <property type="match status" value="1"/>
</dbReference>
<dbReference type="InterPro" id="IPR017739">
    <property type="entry name" value="T6SS-assoc_VCA0119"/>
</dbReference>
<dbReference type="EMBL" id="CP114976">
    <property type="protein sequence ID" value="WBE24828.1"/>
    <property type="molecule type" value="Genomic_DNA"/>
</dbReference>